<protein>
    <submittedName>
        <fullName evidence="2">Methyltransf-25 domain-containing protein</fullName>
    </submittedName>
</protein>
<dbReference type="AlphaFoldDB" id="A0A8H6XW00"/>
<gene>
    <name evidence="2" type="ORF">MVEN_01496500</name>
</gene>
<feature type="compositionally biased region" description="Polar residues" evidence="1">
    <location>
        <begin position="566"/>
        <end position="578"/>
    </location>
</feature>
<feature type="region of interest" description="Disordered" evidence="1">
    <location>
        <begin position="112"/>
        <end position="135"/>
    </location>
</feature>
<evidence type="ECO:0000313" key="3">
    <source>
        <dbReference type="Proteomes" id="UP000620124"/>
    </source>
</evidence>
<reference evidence="2" key="1">
    <citation type="submission" date="2020-05" db="EMBL/GenBank/DDBJ databases">
        <title>Mycena genomes resolve the evolution of fungal bioluminescence.</title>
        <authorList>
            <person name="Tsai I.J."/>
        </authorList>
    </citation>
    <scope>NUCLEOTIDE SEQUENCE</scope>
    <source>
        <strain evidence="2">CCC161011</strain>
    </source>
</reference>
<dbReference type="InterPro" id="IPR029063">
    <property type="entry name" value="SAM-dependent_MTases_sf"/>
</dbReference>
<feature type="compositionally biased region" description="Pro residues" evidence="1">
    <location>
        <begin position="379"/>
        <end position="389"/>
    </location>
</feature>
<feature type="region of interest" description="Disordered" evidence="1">
    <location>
        <begin position="497"/>
        <end position="608"/>
    </location>
</feature>
<comment type="caution">
    <text evidence="2">The sequence shown here is derived from an EMBL/GenBank/DDBJ whole genome shotgun (WGS) entry which is preliminary data.</text>
</comment>
<feature type="compositionally biased region" description="Low complexity" evidence="1">
    <location>
        <begin position="833"/>
        <end position="857"/>
    </location>
</feature>
<feature type="region of interest" description="Disordered" evidence="1">
    <location>
        <begin position="1"/>
        <end position="97"/>
    </location>
</feature>
<sequence>MATDVARSLSLQPPSATATLRPKPAGATPEPHYRLSRLNPPQPAASLRPPSIISRSVSAGMTFSFKKEKDKDREKDKDMKHPPRAISPDSRPSSRFGLTLRKKVSLASLMSSSVSPVGADDSASSSRASSISSGGHVPIIVHPIEELPVAGPSVVREDYDSDDSDADEDVHAPERFVKKNAWRTRHRMKLHPYPDVPYMQAYDPVVLENERHTHYLLRRLAPIGSPTFHHYNNIPPASVLDLGCGAGLWLFDAARTWRSTQFPSPPSPTVPPPTSASSVATSSNTPSPFPDRQFELVRMANLSLCIPLSKWEYVLREVARVLAPGGRLELVDDQTFFPYGDAPVEEATEIEADRDAEADADLLSPTPTAHPTDAHSPRTPTPRAPPPTPDSSGFFDSSDEEDEASDDADASLDSEDAPHTEPNSSSDSDEPPQPTTPDSASERSSFADAASTLVGSERGSLEFKKLSLSSSGPPQLDFEPIHVGRPFSGVEHLVISIPPPEPLPVVDLTVDSESETESEMPLTPVPTRALPPLPTEAKPSLTPTSASSTSTTFPASLTPASASASDRTPTSVPTSNSAPPTPNADLTFDPAAPPAPELSSGPWTSKRAASKDIERVFERMLAVRYGLHTRPADVLVPILARVFCSSTGTGSRSAAGRVERPASMHLKLAPVGAEEREEKEREGSVREKDGKSVRPWMSTVEPEREGTLGRKGRIPKLQEPRESPIPQGISSKAAERLGIAVGGAVATQTIRARPPTTVFETPEGSEEEETDEFSSEDEQESPVSTSGSSADGSSTRLPLGRGASTWVAPDEWAAPPPSLSRENSSGDGFQTLSHASSSRTITAASSTKTIKQLGLGMQPPPPPSPTKLPTPSLMTHTRGSSTASMASTASALSAASRSTSSSASSGAYSDSDPGPARFSHGQMQHPGLVLWPATFIPLDAQELEMHATKHVQTLLGCKPALAGTGERVVSEAEFEDAVWEYECFRRPRFHWPELPENRLEASDVPSDVPTPASARSMRHETGAPRTPTSDVAPKSPIALEKPHPFGQHELTHVRTFRVFGAVKGGVHLIQPASPVGLPVH</sequence>
<feature type="compositionally biased region" description="Low complexity" evidence="1">
    <location>
        <begin position="869"/>
        <end position="911"/>
    </location>
</feature>
<dbReference type="Proteomes" id="UP000620124">
    <property type="component" value="Unassembled WGS sequence"/>
</dbReference>
<dbReference type="EMBL" id="JACAZI010000012">
    <property type="protein sequence ID" value="KAF7347406.1"/>
    <property type="molecule type" value="Genomic_DNA"/>
</dbReference>
<proteinExistence type="predicted"/>
<feature type="compositionally biased region" description="Low complexity" evidence="1">
    <location>
        <begin position="781"/>
        <end position="795"/>
    </location>
</feature>
<feature type="region of interest" description="Disordered" evidence="1">
    <location>
        <begin position="261"/>
        <end position="287"/>
    </location>
</feature>
<feature type="region of interest" description="Disordered" evidence="1">
    <location>
        <begin position="671"/>
        <end position="730"/>
    </location>
</feature>
<feature type="compositionally biased region" description="Polar residues" evidence="1">
    <location>
        <begin position="820"/>
        <end position="832"/>
    </location>
</feature>
<organism evidence="2 3">
    <name type="scientific">Mycena venus</name>
    <dbReference type="NCBI Taxonomy" id="2733690"/>
    <lineage>
        <taxon>Eukaryota</taxon>
        <taxon>Fungi</taxon>
        <taxon>Dikarya</taxon>
        <taxon>Basidiomycota</taxon>
        <taxon>Agaricomycotina</taxon>
        <taxon>Agaricomycetes</taxon>
        <taxon>Agaricomycetidae</taxon>
        <taxon>Agaricales</taxon>
        <taxon>Marasmiineae</taxon>
        <taxon>Mycenaceae</taxon>
        <taxon>Mycena</taxon>
    </lineage>
</organism>
<feature type="compositionally biased region" description="Acidic residues" evidence="1">
    <location>
        <begin position="397"/>
        <end position="415"/>
    </location>
</feature>
<feature type="compositionally biased region" description="Basic and acidic residues" evidence="1">
    <location>
        <begin position="65"/>
        <end position="81"/>
    </location>
</feature>
<feature type="compositionally biased region" description="Polar residues" evidence="1">
    <location>
        <begin position="9"/>
        <end position="18"/>
    </location>
</feature>
<dbReference type="Gene3D" id="3.40.50.150">
    <property type="entry name" value="Vaccinia Virus protein VP39"/>
    <property type="match status" value="1"/>
</dbReference>
<feature type="compositionally biased region" description="Low complexity" evidence="1">
    <location>
        <begin position="275"/>
        <end position="286"/>
    </location>
</feature>
<accession>A0A8H6XW00</accession>
<evidence type="ECO:0000313" key="2">
    <source>
        <dbReference type="EMBL" id="KAF7347406.1"/>
    </source>
</evidence>
<feature type="compositionally biased region" description="Low complexity" evidence="1">
    <location>
        <begin position="539"/>
        <end position="565"/>
    </location>
</feature>
<feature type="region of interest" description="Disordered" evidence="1">
    <location>
        <begin position="1000"/>
        <end position="1039"/>
    </location>
</feature>
<feature type="region of interest" description="Disordered" evidence="1">
    <location>
        <begin position="361"/>
        <end position="458"/>
    </location>
</feature>
<feature type="compositionally biased region" description="Acidic residues" evidence="1">
    <location>
        <begin position="763"/>
        <end position="780"/>
    </location>
</feature>
<name>A0A8H6XW00_9AGAR</name>
<feature type="compositionally biased region" description="Pro residues" evidence="1">
    <location>
        <begin position="263"/>
        <end position="274"/>
    </location>
</feature>
<feature type="compositionally biased region" description="Pro residues" evidence="1">
    <location>
        <begin position="858"/>
        <end position="868"/>
    </location>
</feature>
<evidence type="ECO:0000256" key="1">
    <source>
        <dbReference type="SAM" id="MobiDB-lite"/>
    </source>
</evidence>
<feature type="compositionally biased region" description="Basic and acidic residues" evidence="1">
    <location>
        <begin position="673"/>
        <end position="692"/>
    </location>
</feature>
<dbReference type="OrthoDB" id="2013972at2759"/>
<feature type="region of interest" description="Disordered" evidence="1">
    <location>
        <begin position="748"/>
        <end position="921"/>
    </location>
</feature>
<dbReference type="SUPFAM" id="SSF53335">
    <property type="entry name" value="S-adenosyl-L-methionine-dependent methyltransferases"/>
    <property type="match status" value="1"/>
</dbReference>
<keyword evidence="3" id="KW-1185">Reference proteome</keyword>